<dbReference type="PATRIC" id="fig|1388761.3.peg.2790"/>
<evidence type="ECO:0000259" key="8">
    <source>
        <dbReference type="Pfam" id="PF00590"/>
    </source>
</evidence>
<dbReference type="Proteomes" id="UP000016856">
    <property type="component" value="Unassembled WGS sequence"/>
</dbReference>
<dbReference type="CDD" id="cd11641">
    <property type="entry name" value="Precorrin-4_C11-MT"/>
    <property type="match status" value="1"/>
</dbReference>
<dbReference type="GO" id="GO:0046026">
    <property type="term" value="F:precorrin-4 C11-methyltransferase activity"/>
    <property type="evidence" value="ECO:0007669"/>
    <property type="project" value="InterPro"/>
</dbReference>
<evidence type="ECO:0000256" key="7">
    <source>
        <dbReference type="RuleBase" id="RU003960"/>
    </source>
</evidence>
<dbReference type="EMBL" id="AXDC01000056">
    <property type="protein sequence ID" value="ERM90788.1"/>
    <property type="molecule type" value="Genomic_DNA"/>
</dbReference>
<accession>U5CLB9</accession>
<dbReference type="PANTHER" id="PTHR45790:SF4">
    <property type="entry name" value="COBALT-PRECORRIN-4 C(11)-METHYLTRANSFERASE"/>
    <property type="match status" value="1"/>
</dbReference>
<dbReference type="Pfam" id="PF00590">
    <property type="entry name" value="TP_methylase"/>
    <property type="match status" value="1"/>
</dbReference>
<dbReference type="UniPathway" id="UPA00148"/>
<sequence>MVYFIGAGPGDPELLTIKAARIISSCDVIIYAGSLVNEDVLKYAREDAKIYNSAFMTLEEIVKVMEDAHKEGKDVARIHTGDPSIYGAVHEQMIELKKRNIPYKIIPGVSSFLAAASALKRELTVPGLTQTVILTRMEGNTKMPEMEKLSLLSKHRATMVIFLSIDKIDKVVEELKEGYDVSTPVAVVYKASWEDEKVILGTLLDISEKVKKEGIKKTALILVGDFLKDIKAYSKLYDKEFSHGFRKREI</sequence>
<keyword evidence="5 7" id="KW-0808">Transferase</keyword>
<keyword evidence="3" id="KW-0169">Cobalamin biosynthesis</keyword>
<dbReference type="GO" id="GO:0032259">
    <property type="term" value="P:methylation"/>
    <property type="evidence" value="ECO:0007669"/>
    <property type="project" value="UniProtKB-KW"/>
</dbReference>
<dbReference type="PANTHER" id="PTHR45790">
    <property type="entry name" value="SIROHEME SYNTHASE-RELATED"/>
    <property type="match status" value="1"/>
</dbReference>
<evidence type="ECO:0000256" key="3">
    <source>
        <dbReference type="ARBA" id="ARBA00022573"/>
    </source>
</evidence>
<proteinExistence type="inferred from homology"/>
<keyword evidence="6" id="KW-0949">S-adenosyl-L-methionine</keyword>
<evidence type="ECO:0000256" key="6">
    <source>
        <dbReference type="ARBA" id="ARBA00022691"/>
    </source>
</evidence>
<evidence type="ECO:0000313" key="10">
    <source>
        <dbReference type="Proteomes" id="UP000016856"/>
    </source>
</evidence>
<gene>
    <name evidence="9" type="ORF">O163_13945</name>
</gene>
<evidence type="ECO:0000256" key="1">
    <source>
        <dbReference type="ARBA" id="ARBA00004953"/>
    </source>
</evidence>
<dbReference type="AlphaFoldDB" id="U5CLB9"/>
<dbReference type="InterPro" id="IPR014776">
    <property type="entry name" value="4pyrrole_Mease_sub2"/>
</dbReference>
<dbReference type="InterPro" id="IPR050161">
    <property type="entry name" value="Siro_Cobalamin_biosynth"/>
</dbReference>
<comment type="pathway">
    <text evidence="1">Cofactor biosynthesis; adenosylcobalamin biosynthesis.</text>
</comment>
<feature type="domain" description="Tetrapyrrole methylase" evidence="8">
    <location>
        <begin position="1"/>
        <end position="204"/>
    </location>
</feature>
<dbReference type="Gene3D" id="3.40.1010.10">
    <property type="entry name" value="Cobalt-precorrin-4 Transmethylase, Domain 1"/>
    <property type="match status" value="1"/>
</dbReference>
<organism evidence="9 10">
    <name type="scientific">Caldanaerobacter subterraneus subsp. yonseiensis KB-1</name>
    <dbReference type="NCBI Taxonomy" id="1388761"/>
    <lineage>
        <taxon>Bacteria</taxon>
        <taxon>Bacillati</taxon>
        <taxon>Bacillota</taxon>
        <taxon>Clostridia</taxon>
        <taxon>Thermoanaerobacterales</taxon>
        <taxon>Thermoanaerobacteraceae</taxon>
        <taxon>Caldanaerobacter</taxon>
    </lineage>
</organism>
<dbReference type="SUPFAM" id="SSF53790">
    <property type="entry name" value="Tetrapyrrole methylase"/>
    <property type="match status" value="1"/>
</dbReference>
<dbReference type="GO" id="GO:0009236">
    <property type="term" value="P:cobalamin biosynthetic process"/>
    <property type="evidence" value="ECO:0007669"/>
    <property type="project" value="UniProtKB-UniPathway"/>
</dbReference>
<protein>
    <recommendedName>
        <fullName evidence="8">Tetrapyrrole methylase domain-containing protein</fullName>
    </recommendedName>
</protein>
<evidence type="ECO:0000256" key="4">
    <source>
        <dbReference type="ARBA" id="ARBA00022603"/>
    </source>
</evidence>
<dbReference type="InterPro" id="IPR014777">
    <property type="entry name" value="4pyrrole_Mease_sub1"/>
</dbReference>
<dbReference type="Gene3D" id="3.30.950.10">
    <property type="entry name" value="Methyltransferase, Cobalt-precorrin-4 Transmethylase, Domain 2"/>
    <property type="match status" value="1"/>
</dbReference>
<dbReference type="InterPro" id="IPR003043">
    <property type="entry name" value="Uropor_MeTrfase_CS"/>
</dbReference>
<keyword evidence="4 7" id="KW-0489">Methyltransferase</keyword>
<comment type="similarity">
    <text evidence="2 7">Belongs to the precorrin methyltransferase family.</text>
</comment>
<reference evidence="9 10" key="1">
    <citation type="journal article" date="2013" name="Genome Announc.">
        <title>Draft Genome Sequence of an Anaerobic and Extremophilic Bacterium, Caldanaerobacter yonseiensis, Isolated from a Geothermal Hot Stream.</title>
        <authorList>
            <person name="Lee S.J."/>
            <person name="Lee Y.J."/>
            <person name="Park G.S."/>
            <person name="Kim B.C."/>
            <person name="Lee S.J."/>
            <person name="Shin J.H."/>
            <person name="Lee D.W."/>
        </authorList>
    </citation>
    <scope>NUCLEOTIDE SEQUENCE [LARGE SCALE GENOMIC DNA]</scope>
    <source>
        <strain evidence="9 10">KB-1</strain>
    </source>
</reference>
<dbReference type="InterPro" id="IPR035996">
    <property type="entry name" value="4pyrrol_Methylase_sf"/>
</dbReference>
<name>U5CLB9_CALSX</name>
<dbReference type="RefSeq" id="WP_022588907.1">
    <property type="nucleotide sequence ID" value="NZ_AXDC01000056.1"/>
</dbReference>
<dbReference type="PROSITE" id="PS00839">
    <property type="entry name" value="SUMT_1"/>
    <property type="match status" value="1"/>
</dbReference>
<dbReference type="InterPro" id="IPR000878">
    <property type="entry name" value="4pyrrol_Mease"/>
</dbReference>
<evidence type="ECO:0000313" key="9">
    <source>
        <dbReference type="EMBL" id="ERM90788.1"/>
    </source>
</evidence>
<evidence type="ECO:0000256" key="5">
    <source>
        <dbReference type="ARBA" id="ARBA00022679"/>
    </source>
</evidence>
<dbReference type="InterPro" id="IPR006362">
    <property type="entry name" value="Cbl_synth_CobM/CibF"/>
</dbReference>
<comment type="caution">
    <text evidence="9">The sequence shown here is derived from an EMBL/GenBank/DDBJ whole genome shotgun (WGS) entry which is preliminary data.</text>
</comment>
<dbReference type="PROSITE" id="PS00840">
    <property type="entry name" value="SUMT_2"/>
    <property type="match status" value="1"/>
</dbReference>
<evidence type="ECO:0000256" key="2">
    <source>
        <dbReference type="ARBA" id="ARBA00005879"/>
    </source>
</evidence>
<dbReference type="NCBIfam" id="TIGR01465">
    <property type="entry name" value="cobM_cbiF"/>
    <property type="match status" value="1"/>
</dbReference>